<evidence type="ECO:0000313" key="3">
    <source>
        <dbReference type="EMBL" id="HIY72412.1"/>
    </source>
</evidence>
<organism evidence="3 4">
    <name type="scientific">Candidatus Intestinimonas merdavium</name>
    <dbReference type="NCBI Taxonomy" id="2838622"/>
    <lineage>
        <taxon>Bacteria</taxon>
        <taxon>Bacillati</taxon>
        <taxon>Bacillota</taxon>
        <taxon>Clostridia</taxon>
        <taxon>Eubacteriales</taxon>
        <taxon>Intestinimonas</taxon>
    </lineage>
</organism>
<accession>A0A9D1Z2Z2</accession>
<dbReference type="EMBL" id="DXCX01000007">
    <property type="protein sequence ID" value="HIY72412.1"/>
    <property type="molecule type" value="Genomic_DNA"/>
</dbReference>
<gene>
    <name evidence="3" type="ORF">H9826_00350</name>
</gene>
<dbReference type="Pfam" id="PF00395">
    <property type="entry name" value="SLH"/>
    <property type="match status" value="1"/>
</dbReference>
<reference evidence="3" key="2">
    <citation type="submission" date="2021-04" db="EMBL/GenBank/DDBJ databases">
        <authorList>
            <person name="Gilroy R."/>
        </authorList>
    </citation>
    <scope>NUCLEOTIDE SEQUENCE</scope>
    <source>
        <strain evidence="3">CHK33-7979</strain>
    </source>
</reference>
<feature type="domain" description="SLH" evidence="2">
    <location>
        <begin position="93"/>
        <end position="156"/>
    </location>
</feature>
<evidence type="ECO:0000259" key="2">
    <source>
        <dbReference type="PROSITE" id="PS51272"/>
    </source>
</evidence>
<name>A0A9D1Z2Z2_9FIRM</name>
<proteinExistence type="predicted"/>
<evidence type="ECO:0000256" key="1">
    <source>
        <dbReference type="ARBA" id="ARBA00022737"/>
    </source>
</evidence>
<dbReference type="PROSITE" id="PS51272">
    <property type="entry name" value="SLH"/>
    <property type="match status" value="1"/>
</dbReference>
<reference evidence="3" key="1">
    <citation type="journal article" date="2021" name="PeerJ">
        <title>Extensive microbial diversity within the chicken gut microbiome revealed by metagenomics and culture.</title>
        <authorList>
            <person name="Gilroy R."/>
            <person name="Ravi A."/>
            <person name="Getino M."/>
            <person name="Pursley I."/>
            <person name="Horton D.L."/>
            <person name="Alikhan N.F."/>
            <person name="Baker D."/>
            <person name="Gharbi K."/>
            <person name="Hall N."/>
            <person name="Watson M."/>
            <person name="Adriaenssens E.M."/>
            <person name="Foster-Nyarko E."/>
            <person name="Jarju S."/>
            <person name="Secka A."/>
            <person name="Antonio M."/>
            <person name="Oren A."/>
            <person name="Chaudhuri R.R."/>
            <person name="La Ragione R."/>
            <person name="Hildebrand F."/>
            <person name="Pallen M.J."/>
        </authorList>
    </citation>
    <scope>NUCLEOTIDE SEQUENCE</scope>
    <source>
        <strain evidence="3">CHK33-7979</strain>
    </source>
</reference>
<comment type="caution">
    <text evidence="3">The sequence shown here is derived from an EMBL/GenBank/DDBJ whole genome shotgun (WGS) entry which is preliminary data.</text>
</comment>
<protein>
    <submittedName>
        <fullName evidence="3">S-layer homology domain-containing protein</fullName>
    </submittedName>
</protein>
<dbReference type="InterPro" id="IPR001119">
    <property type="entry name" value="SLH_dom"/>
</dbReference>
<keyword evidence="1" id="KW-0677">Repeat</keyword>
<dbReference type="Proteomes" id="UP000886824">
    <property type="component" value="Unassembled WGS sequence"/>
</dbReference>
<sequence length="344" mass="37292">MNRVCRKKRMPALLLCLVLCLTTCLGIGTAAEWRDLSRQRGQAMRLQSLGLFLGVGEGSNGFTDFDLERSPSRAEAVTMLVRALGKDSEAKRLGTTHPFTDVPAWADGYVSYAYGQGLTRGTSDTTFGAWDPATGAMYMTFMLRALGYADGEDFTWDDPWTLAEACGILPLTVDRGDFRRADAVDVTAAALSARLKGTDSTLAQKLIAEGAFSQAAYDRAFQTYEAAMEEVAANAFYQEKERWESDYGTVLLGYVTGSPQSTGYTLCLVTRPAAALDEGLTITLPLANGQAPEQPVLSQDGQTFTYAIHLDEPLTLQTGMVCEAGTYAYTVDLTTGEVTMEVRS</sequence>
<dbReference type="AlphaFoldDB" id="A0A9D1Z2Z2"/>
<evidence type="ECO:0000313" key="4">
    <source>
        <dbReference type="Proteomes" id="UP000886824"/>
    </source>
</evidence>